<evidence type="ECO:0000256" key="7">
    <source>
        <dbReference type="ARBA" id="ARBA00023163"/>
    </source>
</evidence>
<reference evidence="10 11" key="1">
    <citation type="submission" date="2009-08" db="EMBL/GenBank/DDBJ databases">
        <title>The Genome Sequence of Spizellomyces punctatus strain DAOM BR117.</title>
        <authorList>
            <consortium name="The Broad Institute Genome Sequencing Platform"/>
            <person name="Russ C."/>
            <person name="Cuomo C."/>
            <person name="Shea T."/>
            <person name="Young S.K."/>
            <person name="Zeng Q."/>
            <person name="Koehrsen M."/>
            <person name="Haas B."/>
            <person name="Borodovsky M."/>
            <person name="Guigo R."/>
            <person name="Alvarado L."/>
            <person name="Berlin A."/>
            <person name="Bochicchio J."/>
            <person name="Borenstein D."/>
            <person name="Chapman S."/>
            <person name="Chen Z."/>
            <person name="Engels R."/>
            <person name="Freedman E."/>
            <person name="Gellesch M."/>
            <person name="Goldberg J."/>
            <person name="Griggs A."/>
            <person name="Gujja S."/>
            <person name="Heiman D."/>
            <person name="Hepburn T."/>
            <person name="Howarth C."/>
            <person name="Jen D."/>
            <person name="Larson L."/>
            <person name="Lewis B."/>
            <person name="Mehta T."/>
            <person name="Park D."/>
            <person name="Pearson M."/>
            <person name="Roberts A."/>
            <person name="Saif S."/>
            <person name="Shenoy N."/>
            <person name="Sisk P."/>
            <person name="Stolte C."/>
            <person name="Sykes S."/>
            <person name="Thomson T."/>
            <person name="Walk T."/>
            <person name="White J."/>
            <person name="Yandava C."/>
            <person name="Burger G."/>
            <person name="Gray M.W."/>
            <person name="Holland P.W.H."/>
            <person name="King N."/>
            <person name="Lang F.B.F."/>
            <person name="Roger A.J."/>
            <person name="Ruiz-Trillo I."/>
            <person name="Lander E."/>
            <person name="Nusbaum C."/>
        </authorList>
    </citation>
    <scope>NUCLEOTIDE SEQUENCE [LARGE SCALE GENOMIC DNA]</scope>
    <source>
        <strain evidence="10 11">DAOM BR117</strain>
    </source>
</reference>
<keyword evidence="8" id="KW-0539">Nucleus</keyword>
<dbReference type="Proteomes" id="UP000053201">
    <property type="component" value="Unassembled WGS sequence"/>
</dbReference>
<comment type="subcellular location">
    <subcellularLocation>
        <location evidence="2">Cytoplasm</location>
    </subcellularLocation>
    <subcellularLocation>
        <location evidence="1">Nucleus</location>
    </subcellularLocation>
</comment>
<feature type="region of interest" description="Disordered" evidence="9">
    <location>
        <begin position="389"/>
        <end position="415"/>
    </location>
</feature>
<comment type="similarity">
    <text evidence="3">Belongs to the WHI5/NRM1 family.</text>
</comment>
<dbReference type="Pfam" id="PF08528">
    <property type="entry name" value="Whi5"/>
    <property type="match status" value="1"/>
</dbReference>
<feature type="region of interest" description="Disordered" evidence="9">
    <location>
        <begin position="124"/>
        <end position="159"/>
    </location>
</feature>
<keyword evidence="7" id="KW-0804">Transcription</keyword>
<proteinExistence type="inferred from homology"/>
<dbReference type="GO" id="GO:0005737">
    <property type="term" value="C:cytoplasm"/>
    <property type="evidence" value="ECO:0007669"/>
    <property type="project" value="UniProtKB-SubCell"/>
</dbReference>
<keyword evidence="4" id="KW-0963">Cytoplasm</keyword>
<evidence type="ECO:0000313" key="11">
    <source>
        <dbReference type="Proteomes" id="UP000053201"/>
    </source>
</evidence>
<evidence type="ECO:0000256" key="5">
    <source>
        <dbReference type="ARBA" id="ARBA00022491"/>
    </source>
</evidence>
<dbReference type="OrthoDB" id="2163364at2759"/>
<evidence type="ECO:0000256" key="3">
    <source>
        <dbReference type="ARBA" id="ARBA00006922"/>
    </source>
</evidence>
<keyword evidence="6" id="KW-0805">Transcription regulation</keyword>
<feature type="region of interest" description="Disordered" evidence="9">
    <location>
        <begin position="434"/>
        <end position="462"/>
    </location>
</feature>
<evidence type="ECO:0000313" key="10">
    <source>
        <dbReference type="EMBL" id="KND02912.1"/>
    </source>
</evidence>
<evidence type="ECO:0000256" key="1">
    <source>
        <dbReference type="ARBA" id="ARBA00004123"/>
    </source>
</evidence>
<dbReference type="GeneID" id="27685618"/>
<evidence type="ECO:0000256" key="6">
    <source>
        <dbReference type="ARBA" id="ARBA00023015"/>
    </source>
</evidence>
<keyword evidence="11" id="KW-1185">Reference proteome</keyword>
<gene>
    <name evidence="10" type="ORF">SPPG_01992</name>
</gene>
<name>A0A0L0HP90_SPIPD</name>
<feature type="compositionally biased region" description="Polar residues" evidence="9">
    <location>
        <begin position="389"/>
        <end position="401"/>
    </location>
</feature>
<dbReference type="VEuPathDB" id="FungiDB:SPPG_01992"/>
<sequence>MLDTDPRGHNVRKESRHLGKLDCESLSHCQSPAANIPPHHGPESSCMSGSVDDPMQMSDEPAAIDGVVSSPSCEKTEEWAEPKHSVQSEEGSPEPIKLIPQAATECPPRPRRSMSIENLVAERLSQNHSTSSSPALPSSPDQQDGVRCQSQCQDPSTNFSLSRARDRLAVERVLKKAPYQKYLHQIEIRLKYAIFKVQNGWEKKSLAEVKNDYVDTCSVTPGHRNSIAMMQSCKRLLPDFEHNCDTRSAKKKVPAIREARLGRTNGGLTGNRPNDTEVTNAALALQSLSRAGTPPDVPKKALSPCASRAVKRKRAEDRKAAQTNPPAGQLGMSGMASQYLSTGLQQIQQQTDLAKRAIPLFTTESQSKTSSAPATFYVPPLPYAYTIPSTSRPSSVNSNFPQPLPISLRSQSTNDQKQNSTVAAWYALARANQSGDVSGGLGKCIGPRRRRGKHTSPTQKLP</sequence>
<feature type="compositionally biased region" description="Basic and acidic residues" evidence="9">
    <location>
        <begin position="74"/>
        <end position="87"/>
    </location>
</feature>
<dbReference type="EMBL" id="KQ257452">
    <property type="protein sequence ID" value="KND02912.1"/>
    <property type="molecule type" value="Genomic_DNA"/>
</dbReference>
<feature type="compositionally biased region" description="Low complexity" evidence="9">
    <location>
        <begin position="129"/>
        <end position="140"/>
    </location>
</feature>
<dbReference type="AlphaFoldDB" id="A0A0L0HP90"/>
<evidence type="ECO:0000256" key="9">
    <source>
        <dbReference type="SAM" id="MobiDB-lite"/>
    </source>
</evidence>
<evidence type="ECO:0000256" key="8">
    <source>
        <dbReference type="ARBA" id="ARBA00023242"/>
    </source>
</evidence>
<feature type="compositionally biased region" description="Polar residues" evidence="9">
    <location>
        <begin position="148"/>
        <end position="159"/>
    </location>
</feature>
<keyword evidence="5" id="KW-0678">Repressor</keyword>
<protein>
    <submittedName>
        <fullName evidence="10">Uncharacterized protein</fullName>
    </submittedName>
</protein>
<organism evidence="10 11">
    <name type="scientific">Spizellomyces punctatus (strain DAOM BR117)</name>
    <dbReference type="NCBI Taxonomy" id="645134"/>
    <lineage>
        <taxon>Eukaryota</taxon>
        <taxon>Fungi</taxon>
        <taxon>Fungi incertae sedis</taxon>
        <taxon>Chytridiomycota</taxon>
        <taxon>Chytridiomycota incertae sedis</taxon>
        <taxon>Chytridiomycetes</taxon>
        <taxon>Spizellomycetales</taxon>
        <taxon>Spizellomycetaceae</taxon>
        <taxon>Spizellomyces</taxon>
    </lineage>
</organism>
<dbReference type="InterPro" id="IPR013734">
    <property type="entry name" value="TF_Nrm1/Whi5"/>
</dbReference>
<feature type="region of interest" description="Disordered" evidence="9">
    <location>
        <begin position="1"/>
        <end position="111"/>
    </location>
</feature>
<evidence type="ECO:0000256" key="4">
    <source>
        <dbReference type="ARBA" id="ARBA00022490"/>
    </source>
</evidence>
<feature type="compositionally biased region" description="Basic and acidic residues" evidence="9">
    <location>
        <begin position="1"/>
        <end position="25"/>
    </location>
</feature>
<dbReference type="InParanoid" id="A0A0L0HP90"/>
<dbReference type="GO" id="GO:0005634">
    <property type="term" value="C:nucleus"/>
    <property type="evidence" value="ECO:0007669"/>
    <property type="project" value="UniProtKB-SubCell"/>
</dbReference>
<dbReference type="RefSeq" id="XP_016610951.1">
    <property type="nucleotide sequence ID" value="XM_016750298.1"/>
</dbReference>
<evidence type="ECO:0000256" key="2">
    <source>
        <dbReference type="ARBA" id="ARBA00004496"/>
    </source>
</evidence>
<accession>A0A0L0HP90</accession>
<feature type="region of interest" description="Disordered" evidence="9">
    <location>
        <begin position="289"/>
        <end position="334"/>
    </location>
</feature>